<evidence type="ECO:0000256" key="2">
    <source>
        <dbReference type="SAM" id="Phobius"/>
    </source>
</evidence>
<comment type="caution">
    <text evidence="3">The sequence shown here is derived from an EMBL/GenBank/DDBJ whole genome shotgun (WGS) entry which is preliminary data.</text>
</comment>
<dbReference type="EMBL" id="JARXYA010000005">
    <property type="protein sequence ID" value="MDH6503906.1"/>
    <property type="molecule type" value="Genomic_DNA"/>
</dbReference>
<feature type="coiled-coil region" evidence="1">
    <location>
        <begin position="368"/>
        <end position="395"/>
    </location>
</feature>
<dbReference type="RefSeq" id="WP_280756724.1">
    <property type="nucleotide sequence ID" value="NZ_JARXXW010000004.1"/>
</dbReference>
<dbReference type="Gene3D" id="3.40.190.10">
    <property type="entry name" value="Periplasmic binding protein-like II"/>
    <property type="match status" value="2"/>
</dbReference>
<gene>
    <name evidence="3" type="ORF">M2127_001210</name>
</gene>
<dbReference type="Proteomes" id="UP001161160">
    <property type="component" value="Unassembled WGS sequence"/>
</dbReference>
<feature type="transmembrane region" description="Helical" evidence="2">
    <location>
        <begin position="12"/>
        <end position="33"/>
    </location>
</feature>
<accession>A0AA43S6K1</accession>
<feature type="transmembrane region" description="Helical" evidence="2">
    <location>
        <begin position="341"/>
        <end position="359"/>
    </location>
</feature>
<evidence type="ECO:0000256" key="1">
    <source>
        <dbReference type="SAM" id="Coils"/>
    </source>
</evidence>
<dbReference type="InterPro" id="IPR011852">
    <property type="entry name" value="TRAP_TAXI"/>
</dbReference>
<name>A0AA43S6K1_9BURK</name>
<keyword evidence="4" id="KW-1185">Reference proteome</keyword>
<sequence>MNMIRRYRRNPIAIGVAILVLIGLLFSALWIMIPPPPKKIEIATGFPTGLYYHFGERLKQELAKESVELKVRSTGGTLDNLKLLSDPKSKVDFALIQGGVADVAQYPHLVSIAGMFYEPMWVWYRPSSFAQEKGELSVLSQLKGKRVSIGNIGSGTLVLSNALLHEGGLEKSDFHAEMLNPEKALEQFKRGELDVVMLVSAAEAPLLQEFYKVPGIRLMSFDQAEAYSRRLPYLARVNVPRGLLSIEHDLPSRDITVLAPTATLVGHDDMSPALVTLLLSNTYDILKTYSHLQKAHQFPSGENLDFPLQADAEIYLNDGPSFLHRHLPFWTAVWVGRFVKIVIPLLVILIPVFTYVPAIKNFALRLKLSRVYEELKAVEKNASNLNMEIENYQKIADIERRIDNIKVSALDAKELYDLKGHVANVRVRLNLYSAANQTPAMFKNDE</sequence>
<evidence type="ECO:0000313" key="3">
    <source>
        <dbReference type="EMBL" id="MDH6503906.1"/>
    </source>
</evidence>
<dbReference type="PANTHER" id="PTHR42941:SF1">
    <property type="entry name" value="SLL1037 PROTEIN"/>
    <property type="match status" value="1"/>
</dbReference>
<keyword evidence="2" id="KW-0472">Membrane</keyword>
<dbReference type="SUPFAM" id="SSF53850">
    <property type="entry name" value="Periplasmic binding protein-like II"/>
    <property type="match status" value="1"/>
</dbReference>
<dbReference type="PANTHER" id="PTHR42941">
    <property type="entry name" value="SLL1037 PROTEIN"/>
    <property type="match status" value="1"/>
</dbReference>
<dbReference type="AlphaFoldDB" id="A0AA43S6K1"/>
<dbReference type="Pfam" id="PF16868">
    <property type="entry name" value="NMT1_3"/>
    <property type="match status" value="1"/>
</dbReference>
<keyword evidence="1" id="KW-0175">Coiled coil</keyword>
<keyword evidence="2" id="KW-0812">Transmembrane</keyword>
<proteinExistence type="predicted"/>
<reference evidence="3" key="1">
    <citation type="submission" date="2023-04" db="EMBL/GenBank/DDBJ databases">
        <title>Genome Encyclopedia of Bacteria and Archaea VI: Functional Genomics of Type Strains.</title>
        <authorList>
            <person name="Whitman W."/>
        </authorList>
    </citation>
    <scope>NUCLEOTIDE SEQUENCE</scope>
    <source>
        <strain evidence="3">Enz.4-51</strain>
    </source>
</reference>
<protein>
    <submittedName>
        <fullName evidence="3">TRAP-type uncharacterized transport system substrate-binding protein</fullName>
    </submittedName>
</protein>
<keyword evidence="2" id="KW-1133">Transmembrane helix</keyword>
<evidence type="ECO:0000313" key="4">
    <source>
        <dbReference type="Proteomes" id="UP001161160"/>
    </source>
</evidence>
<organism evidence="3 4">
    <name type="scientific">Polynucleobacter sphagniphilus</name>
    <dbReference type="NCBI Taxonomy" id="1743169"/>
    <lineage>
        <taxon>Bacteria</taxon>
        <taxon>Pseudomonadati</taxon>
        <taxon>Pseudomonadota</taxon>
        <taxon>Betaproteobacteria</taxon>
        <taxon>Burkholderiales</taxon>
        <taxon>Burkholderiaceae</taxon>
        <taxon>Polynucleobacter</taxon>
    </lineage>
</organism>